<name>R9P0N7_PSEHS</name>
<protein>
    <submittedName>
        <fullName evidence="2">Uncharacterized protein</fullName>
    </submittedName>
</protein>
<feature type="compositionally biased region" description="Basic and acidic residues" evidence="1">
    <location>
        <begin position="1"/>
        <end position="10"/>
    </location>
</feature>
<dbReference type="AlphaFoldDB" id="R9P0N7"/>
<proteinExistence type="predicted"/>
<dbReference type="EMBL" id="DF238785">
    <property type="protein sequence ID" value="GAC94622.1"/>
    <property type="molecule type" value="Genomic_DNA"/>
</dbReference>
<dbReference type="HOGENOM" id="CLU_2623049_0_0_1"/>
<dbReference type="RefSeq" id="XP_012188209.1">
    <property type="nucleotide sequence ID" value="XM_012332819.1"/>
</dbReference>
<dbReference type="GeneID" id="24107488"/>
<dbReference type="Proteomes" id="UP000014071">
    <property type="component" value="Unassembled WGS sequence"/>
</dbReference>
<evidence type="ECO:0000313" key="3">
    <source>
        <dbReference type="Proteomes" id="UP000014071"/>
    </source>
</evidence>
<keyword evidence="3" id="KW-1185">Reference proteome</keyword>
<evidence type="ECO:0000256" key="1">
    <source>
        <dbReference type="SAM" id="MobiDB-lite"/>
    </source>
</evidence>
<feature type="region of interest" description="Disordered" evidence="1">
    <location>
        <begin position="1"/>
        <end position="22"/>
    </location>
</feature>
<reference evidence="3" key="1">
    <citation type="journal article" date="2013" name="Genome Announc.">
        <title>Draft genome sequence of the basidiomycetous yeast-like fungus Pseudozyma hubeiensis SY62, which produces an abundant amount of the biosurfactant mannosylerythritol lipids.</title>
        <authorList>
            <person name="Konishi M."/>
            <person name="Hatada Y."/>
            <person name="Horiuchi J."/>
        </authorList>
    </citation>
    <scope>NUCLEOTIDE SEQUENCE [LARGE SCALE GENOMIC DNA]</scope>
    <source>
        <strain evidence="3">SY62</strain>
    </source>
</reference>
<sequence>MEPVTERGSDWSDDDCPDRDACSREIQNDRHDRVKFQGEPSACRASVRNGHARRIRRLPFRNAKPVKAKSAQRCGEVV</sequence>
<accession>R9P0N7</accession>
<organism evidence="2 3">
    <name type="scientific">Pseudozyma hubeiensis (strain SY62)</name>
    <name type="common">Yeast</name>
    <dbReference type="NCBI Taxonomy" id="1305764"/>
    <lineage>
        <taxon>Eukaryota</taxon>
        <taxon>Fungi</taxon>
        <taxon>Dikarya</taxon>
        <taxon>Basidiomycota</taxon>
        <taxon>Ustilaginomycotina</taxon>
        <taxon>Ustilaginomycetes</taxon>
        <taxon>Ustilaginales</taxon>
        <taxon>Ustilaginaceae</taxon>
        <taxon>Pseudozyma</taxon>
    </lineage>
</organism>
<gene>
    <name evidence="2" type="ORF">PHSY_002195</name>
</gene>
<evidence type="ECO:0000313" key="2">
    <source>
        <dbReference type="EMBL" id="GAC94622.1"/>
    </source>
</evidence>